<keyword evidence="1" id="KW-0479">Metal-binding</keyword>
<keyword evidence="2" id="KW-0812">Transmembrane</keyword>
<dbReference type="EMBL" id="PJQM01004440">
    <property type="protein sequence ID" value="RCH84451.1"/>
    <property type="molecule type" value="Genomic_DNA"/>
</dbReference>
<organism evidence="4 5">
    <name type="scientific">Rhizopus stolonifer</name>
    <name type="common">Rhizopus nigricans</name>
    <dbReference type="NCBI Taxonomy" id="4846"/>
    <lineage>
        <taxon>Eukaryota</taxon>
        <taxon>Fungi</taxon>
        <taxon>Fungi incertae sedis</taxon>
        <taxon>Mucoromycota</taxon>
        <taxon>Mucoromycotina</taxon>
        <taxon>Mucoromycetes</taxon>
        <taxon>Mucorales</taxon>
        <taxon>Mucorineae</taxon>
        <taxon>Rhizopodaceae</taxon>
        <taxon>Rhizopus</taxon>
    </lineage>
</organism>
<gene>
    <name evidence="4" type="ORF">CU098_007699</name>
</gene>
<feature type="domain" description="RING-type" evidence="3">
    <location>
        <begin position="259"/>
        <end position="300"/>
    </location>
</feature>
<feature type="transmembrane region" description="Helical" evidence="2">
    <location>
        <begin position="117"/>
        <end position="136"/>
    </location>
</feature>
<dbReference type="InterPro" id="IPR013083">
    <property type="entry name" value="Znf_RING/FYVE/PHD"/>
</dbReference>
<evidence type="ECO:0000256" key="2">
    <source>
        <dbReference type="SAM" id="Phobius"/>
    </source>
</evidence>
<dbReference type="SUPFAM" id="SSF57850">
    <property type="entry name" value="RING/U-box"/>
    <property type="match status" value="1"/>
</dbReference>
<reference evidence="4 5" key="1">
    <citation type="journal article" date="2018" name="G3 (Bethesda)">
        <title>Phylogenetic and Phylogenomic Definition of Rhizopus Species.</title>
        <authorList>
            <person name="Gryganskyi A.P."/>
            <person name="Golan J."/>
            <person name="Dolatabadi S."/>
            <person name="Mondo S."/>
            <person name="Robb S."/>
            <person name="Idnurm A."/>
            <person name="Muszewska A."/>
            <person name="Steczkiewicz K."/>
            <person name="Masonjones S."/>
            <person name="Liao H.L."/>
            <person name="Gajdeczka M.T."/>
            <person name="Anike F."/>
            <person name="Vuek A."/>
            <person name="Anishchenko I.M."/>
            <person name="Voigt K."/>
            <person name="de Hoog G.S."/>
            <person name="Smith M.E."/>
            <person name="Heitman J."/>
            <person name="Vilgalys R."/>
            <person name="Stajich J.E."/>
        </authorList>
    </citation>
    <scope>NUCLEOTIDE SEQUENCE [LARGE SCALE GENOMIC DNA]</scope>
    <source>
        <strain evidence="4 5">LSU 92-RS-03</strain>
    </source>
</reference>
<evidence type="ECO:0000313" key="5">
    <source>
        <dbReference type="Proteomes" id="UP000253551"/>
    </source>
</evidence>
<dbReference type="Gene3D" id="3.30.40.10">
    <property type="entry name" value="Zinc/RING finger domain, C3HC4 (zinc finger)"/>
    <property type="match status" value="1"/>
</dbReference>
<name>A0A367J407_RHIST</name>
<keyword evidence="1" id="KW-0863">Zinc-finger</keyword>
<comment type="caution">
    <text evidence="4">The sequence shown here is derived from an EMBL/GenBank/DDBJ whole genome shotgun (WGS) entry which is preliminary data.</text>
</comment>
<sequence>MERSTDTRGRPPVVRITWLKFLLYCWKQISQLGKIFIYIFVLFNLLQVAFAFTVLIQSSHEQCERPLRVYVMVHALRAALICPLLVPYFVEIAEKRSRQIYICSAARRFVILAEKTLPWMESLTLIWFAFGNYLAFSSSACIHDAPRLYFGTLSFILVDYLLVLGAFSVCISTVLCLPFGLIGLKNLGFINNDNRSEQEMRKEDISRISVYKYKWDQVEVSQPLKNIKRQSWFQNSRLSQGDIEAEGYETVTLEVDVVCCICLSDYKENDILCKLQCEHYFHRICITDWLMISRECPLCKQDFKEEHYGEACSGNMGNIITSSH</sequence>
<dbReference type="OrthoDB" id="8062037at2759"/>
<dbReference type="SMART" id="SM00184">
    <property type="entry name" value="RING"/>
    <property type="match status" value="1"/>
</dbReference>
<dbReference type="CDD" id="cd16454">
    <property type="entry name" value="RING-H2_PA-TM-RING"/>
    <property type="match status" value="1"/>
</dbReference>
<dbReference type="Proteomes" id="UP000253551">
    <property type="component" value="Unassembled WGS sequence"/>
</dbReference>
<dbReference type="PANTHER" id="PTHR46225:SF19">
    <property type="entry name" value="RING-TYPE DOMAIN-CONTAINING PROTEIN"/>
    <property type="match status" value="1"/>
</dbReference>
<keyword evidence="2" id="KW-0472">Membrane</keyword>
<feature type="transmembrane region" description="Helical" evidence="2">
    <location>
        <begin position="69"/>
        <end position="90"/>
    </location>
</feature>
<evidence type="ECO:0000313" key="4">
    <source>
        <dbReference type="EMBL" id="RCH84451.1"/>
    </source>
</evidence>
<accession>A0A367J407</accession>
<dbReference type="STRING" id="4846.A0A367J407"/>
<proteinExistence type="predicted"/>
<evidence type="ECO:0000259" key="3">
    <source>
        <dbReference type="PROSITE" id="PS50089"/>
    </source>
</evidence>
<feature type="transmembrane region" description="Helical" evidence="2">
    <location>
        <begin position="35"/>
        <end position="57"/>
    </location>
</feature>
<keyword evidence="1" id="KW-0862">Zinc</keyword>
<feature type="transmembrane region" description="Helical" evidence="2">
    <location>
        <begin position="148"/>
        <end position="177"/>
    </location>
</feature>
<keyword evidence="5" id="KW-1185">Reference proteome</keyword>
<protein>
    <recommendedName>
        <fullName evidence="3">RING-type domain-containing protein</fullName>
    </recommendedName>
</protein>
<dbReference type="GO" id="GO:0008270">
    <property type="term" value="F:zinc ion binding"/>
    <property type="evidence" value="ECO:0007669"/>
    <property type="project" value="UniProtKB-KW"/>
</dbReference>
<dbReference type="PANTHER" id="PTHR46225">
    <property type="entry name" value="C3H4 TYPE ZINC FINGER PROTEIN"/>
    <property type="match status" value="1"/>
</dbReference>
<dbReference type="Pfam" id="PF13639">
    <property type="entry name" value="zf-RING_2"/>
    <property type="match status" value="1"/>
</dbReference>
<dbReference type="AlphaFoldDB" id="A0A367J407"/>
<dbReference type="PROSITE" id="PS50089">
    <property type="entry name" value="ZF_RING_2"/>
    <property type="match status" value="1"/>
</dbReference>
<evidence type="ECO:0000256" key="1">
    <source>
        <dbReference type="PROSITE-ProRule" id="PRU00175"/>
    </source>
</evidence>
<keyword evidence="2" id="KW-1133">Transmembrane helix</keyword>
<dbReference type="InterPro" id="IPR001841">
    <property type="entry name" value="Znf_RING"/>
</dbReference>